<dbReference type="EMBL" id="BMMK01000023">
    <property type="protein sequence ID" value="GGM68704.1"/>
    <property type="molecule type" value="Genomic_DNA"/>
</dbReference>
<evidence type="ECO:0000259" key="1">
    <source>
        <dbReference type="Pfam" id="PF03358"/>
    </source>
</evidence>
<accession>A0A8J3CET7</accession>
<dbReference type="PANTHER" id="PTHR30543">
    <property type="entry name" value="CHROMATE REDUCTASE"/>
    <property type="match status" value="1"/>
</dbReference>
<protein>
    <submittedName>
        <fullName evidence="2">NAD(P)H-dependent oxidoreductase</fullName>
    </submittedName>
</protein>
<dbReference type="PANTHER" id="PTHR30543:SF21">
    <property type="entry name" value="NAD(P)H-DEPENDENT FMN REDUCTASE LOT6"/>
    <property type="match status" value="1"/>
</dbReference>
<dbReference type="RefSeq" id="WP_189060295.1">
    <property type="nucleotide sequence ID" value="NZ_BMMK01000023.1"/>
</dbReference>
<dbReference type="InterPro" id="IPR050712">
    <property type="entry name" value="NAD(P)H-dep_reductase"/>
</dbReference>
<dbReference type="GO" id="GO:0016491">
    <property type="term" value="F:oxidoreductase activity"/>
    <property type="evidence" value="ECO:0007669"/>
    <property type="project" value="InterPro"/>
</dbReference>
<dbReference type="AlphaFoldDB" id="A0A8J3CET7"/>
<comment type="caution">
    <text evidence="2">The sequence shown here is derived from an EMBL/GenBank/DDBJ whole genome shotgun (WGS) entry which is preliminary data.</text>
</comment>
<dbReference type="Gene3D" id="3.40.50.360">
    <property type="match status" value="1"/>
</dbReference>
<evidence type="ECO:0000313" key="3">
    <source>
        <dbReference type="Proteomes" id="UP000637578"/>
    </source>
</evidence>
<reference evidence="2" key="1">
    <citation type="journal article" date="2014" name="Int. J. Syst. Evol. Microbiol.">
        <title>Complete genome sequence of Corynebacterium casei LMG S-19264T (=DSM 44701T), isolated from a smear-ripened cheese.</title>
        <authorList>
            <consortium name="US DOE Joint Genome Institute (JGI-PGF)"/>
            <person name="Walter F."/>
            <person name="Albersmeier A."/>
            <person name="Kalinowski J."/>
            <person name="Ruckert C."/>
        </authorList>
    </citation>
    <scope>NUCLEOTIDE SEQUENCE</scope>
    <source>
        <strain evidence="2">CGMCC 4.5737</strain>
    </source>
</reference>
<proteinExistence type="predicted"/>
<dbReference type="SUPFAM" id="SSF52218">
    <property type="entry name" value="Flavoproteins"/>
    <property type="match status" value="1"/>
</dbReference>
<dbReference type="Proteomes" id="UP000637578">
    <property type="component" value="Unassembled WGS sequence"/>
</dbReference>
<dbReference type="InterPro" id="IPR029039">
    <property type="entry name" value="Flavoprotein-like_sf"/>
</dbReference>
<organism evidence="2 3">
    <name type="scientific">Longimycelium tulufanense</name>
    <dbReference type="NCBI Taxonomy" id="907463"/>
    <lineage>
        <taxon>Bacteria</taxon>
        <taxon>Bacillati</taxon>
        <taxon>Actinomycetota</taxon>
        <taxon>Actinomycetes</taxon>
        <taxon>Pseudonocardiales</taxon>
        <taxon>Pseudonocardiaceae</taxon>
        <taxon>Longimycelium</taxon>
    </lineage>
</organism>
<dbReference type="GO" id="GO:0005829">
    <property type="term" value="C:cytosol"/>
    <property type="evidence" value="ECO:0007669"/>
    <property type="project" value="TreeGrafter"/>
</dbReference>
<feature type="domain" description="NADPH-dependent FMN reductase-like" evidence="1">
    <location>
        <begin position="10"/>
        <end position="156"/>
    </location>
</feature>
<gene>
    <name evidence="2" type="ORF">GCM10012275_43950</name>
</gene>
<keyword evidence="3" id="KW-1185">Reference proteome</keyword>
<dbReference type="GO" id="GO:0010181">
    <property type="term" value="F:FMN binding"/>
    <property type="evidence" value="ECO:0007669"/>
    <property type="project" value="TreeGrafter"/>
</dbReference>
<dbReference type="Pfam" id="PF03358">
    <property type="entry name" value="FMN_red"/>
    <property type="match status" value="1"/>
</dbReference>
<name>A0A8J3CET7_9PSEU</name>
<dbReference type="InterPro" id="IPR005025">
    <property type="entry name" value="FMN_Rdtase-like_dom"/>
</dbReference>
<reference evidence="2" key="2">
    <citation type="submission" date="2020-09" db="EMBL/GenBank/DDBJ databases">
        <authorList>
            <person name="Sun Q."/>
            <person name="Zhou Y."/>
        </authorList>
    </citation>
    <scope>NUCLEOTIDE SEQUENCE</scope>
    <source>
        <strain evidence="2">CGMCC 4.5737</strain>
    </source>
</reference>
<evidence type="ECO:0000313" key="2">
    <source>
        <dbReference type="EMBL" id="GGM68704.1"/>
    </source>
</evidence>
<sequence length="212" mass="23474">MPQSSHRLARFLVFPASLRAGSLNYRLAFLTANLVEALGGEVDFGSMHEFDAPSYDQDVAELAGFPPGPTELARRLAASDAFVISSPEYNFSMPGGLKNAIDWVSRMRPQPFYERHALLMSASPSPVGGNRGLWALRVPLEHLGARLYPDMFALARADRAFDRAGRLVDPTLRRWFEGMVAGFIDWVEGCGEHPHARGEWREFLGEGRATPA</sequence>